<evidence type="ECO:0000313" key="2">
    <source>
        <dbReference type="Proteomes" id="UP000012073"/>
    </source>
</evidence>
<gene>
    <name evidence="1" type="ORF">CHC_T00001622001</name>
</gene>
<dbReference type="Gramene" id="CDF77512">
    <property type="protein sequence ID" value="CDF77512"/>
    <property type="gene ID" value="CHC_T00001622001"/>
</dbReference>
<keyword evidence="2" id="KW-1185">Reference proteome</keyword>
<organism evidence="1 2">
    <name type="scientific">Chondrus crispus</name>
    <name type="common">Carrageen Irish moss</name>
    <name type="synonym">Polymorpha crispa</name>
    <dbReference type="NCBI Taxonomy" id="2769"/>
    <lineage>
        <taxon>Eukaryota</taxon>
        <taxon>Rhodophyta</taxon>
        <taxon>Florideophyceae</taxon>
        <taxon>Rhodymeniophycidae</taxon>
        <taxon>Gigartinales</taxon>
        <taxon>Gigartinaceae</taxon>
        <taxon>Chondrus</taxon>
    </lineage>
</organism>
<name>S0F380_CHOCR</name>
<dbReference type="PhylomeDB" id="S0F380"/>
<protein>
    <submittedName>
        <fullName evidence="1">Uncharacterized protein</fullName>
    </submittedName>
</protein>
<evidence type="ECO:0000313" key="1">
    <source>
        <dbReference type="EMBL" id="CDF77512.1"/>
    </source>
</evidence>
<reference evidence="2" key="1">
    <citation type="journal article" date="2013" name="Proc. Natl. Acad. Sci. U.S.A.">
        <title>Genome structure and metabolic features in the red seaweed Chondrus crispus shed light on evolution of the Archaeplastida.</title>
        <authorList>
            <person name="Collen J."/>
            <person name="Porcel B."/>
            <person name="Carre W."/>
            <person name="Ball S.G."/>
            <person name="Chaparro C."/>
            <person name="Tonon T."/>
            <person name="Barbeyron T."/>
            <person name="Michel G."/>
            <person name="Noel B."/>
            <person name="Valentin K."/>
            <person name="Elias M."/>
            <person name="Artiguenave F."/>
            <person name="Arun A."/>
            <person name="Aury J.M."/>
            <person name="Barbosa-Neto J.F."/>
            <person name="Bothwell J.H."/>
            <person name="Bouget F.Y."/>
            <person name="Brillet L."/>
            <person name="Cabello-Hurtado F."/>
            <person name="Capella-Gutierrez S."/>
            <person name="Charrier B."/>
            <person name="Cladiere L."/>
            <person name="Cock J.M."/>
            <person name="Coelho S.M."/>
            <person name="Colleoni C."/>
            <person name="Czjzek M."/>
            <person name="Da Silva C."/>
            <person name="Delage L."/>
            <person name="Denoeud F."/>
            <person name="Deschamps P."/>
            <person name="Dittami S.M."/>
            <person name="Gabaldon T."/>
            <person name="Gachon C.M."/>
            <person name="Groisillier A."/>
            <person name="Herve C."/>
            <person name="Jabbari K."/>
            <person name="Katinka M."/>
            <person name="Kloareg B."/>
            <person name="Kowalczyk N."/>
            <person name="Labadie K."/>
            <person name="Leblanc C."/>
            <person name="Lopez P.J."/>
            <person name="McLachlan D.H."/>
            <person name="Meslet-Cladiere L."/>
            <person name="Moustafa A."/>
            <person name="Nehr Z."/>
            <person name="Nyvall Collen P."/>
            <person name="Panaud O."/>
            <person name="Partensky F."/>
            <person name="Poulain J."/>
            <person name="Rensing S.A."/>
            <person name="Rousvoal S."/>
            <person name="Samson G."/>
            <person name="Symeonidi A."/>
            <person name="Weissenbach J."/>
            <person name="Zambounis A."/>
            <person name="Wincker P."/>
            <person name="Boyen C."/>
        </authorList>
    </citation>
    <scope>NUCLEOTIDE SEQUENCE [LARGE SCALE GENOMIC DNA]</scope>
    <source>
        <strain evidence="2">cv. Stackhouse</strain>
    </source>
</reference>
<accession>S0F380</accession>
<proteinExistence type="predicted"/>
<dbReference type="EMBL" id="HG001573">
    <property type="protein sequence ID" value="CDF77512.1"/>
    <property type="molecule type" value="Genomic_DNA"/>
</dbReference>
<sequence>MSISNSSTARTALRSIPCPPSLNVIAKYQVALPEFPFAIARPYNATARTASRSTPSAPFSSKTPRFTITLTSSPFSIARSNSSIDRVLPGG</sequence>
<dbReference type="GeneID" id="17320265"/>
<dbReference type="KEGG" id="ccp:CHC_T00001622001"/>
<dbReference type="RefSeq" id="XP_005712551.1">
    <property type="nucleotide sequence ID" value="XM_005712494.1"/>
</dbReference>
<dbReference type="AlphaFoldDB" id="S0F380"/>
<dbReference type="Proteomes" id="UP000012073">
    <property type="component" value="Unassembled WGS sequence"/>
</dbReference>